<dbReference type="InterPro" id="IPR050984">
    <property type="entry name" value="Gfo/Idh/MocA_domain"/>
</dbReference>
<protein>
    <submittedName>
        <fullName evidence="5">Gfo/Idh/MocA family protein</fullName>
    </submittedName>
</protein>
<keyword evidence="2" id="KW-0560">Oxidoreductase</keyword>
<feature type="domain" description="Gfo/Idh/MocA-like oxidoreductase N-terminal" evidence="3">
    <location>
        <begin position="5"/>
        <end position="119"/>
    </location>
</feature>
<evidence type="ECO:0000256" key="2">
    <source>
        <dbReference type="ARBA" id="ARBA00023002"/>
    </source>
</evidence>
<dbReference type="SUPFAM" id="SSF55347">
    <property type="entry name" value="Glyceraldehyde-3-phosphate dehydrogenase-like, C-terminal domain"/>
    <property type="match status" value="1"/>
</dbReference>
<evidence type="ECO:0000259" key="3">
    <source>
        <dbReference type="Pfam" id="PF01408"/>
    </source>
</evidence>
<dbReference type="RefSeq" id="WP_125750110.1">
    <property type="nucleotide sequence ID" value="NZ_JBHTON010000001.1"/>
</dbReference>
<dbReference type="InterPro" id="IPR036291">
    <property type="entry name" value="NAD(P)-bd_dom_sf"/>
</dbReference>
<name>A0ABW4E575_9LACO</name>
<feature type="domain" description="GFO/IDH/MocA-like oxidoreductase" evidence="4">
    <location>
        <begin position="132"/>
        <end position="233"/>
    </location>
</feature>
<proteinExistence type="inferred from homology"/>
<evidence type="ECO:0000313" key="5">
    <source>
        <dbReference type="EMBL" id="MFD1483636.1"/>
    </source>
</evidence>
<dbReference type="PANTHER" id="PTHR22604:SF105">
    <property type="entry name" value="TRANS-1,2-DIHYDROBENZENE-1,2-DIOL DEHYDROGENASE"/>
    <property type="match status" value="1"/>
</dbReference>
<dbReference type="Pfam" id="PF01408">
    <property type="entry name" value="GFO_IDH_MocA"/>
    <property type="match status" value="1"/>
</dbReference>
<dbReference type="Pfam" id="PF22725">
    <property type="entry name" value="GFO_IDH_MocA_C3"/>
    <property type="match status" value="1"/>
</dbReference>
<reference evidence="6" key="1">
    <citation type="journal article" date="2019" name="Int. J. Syst. Evol. Microbiol.">
        <title>The Global Catalogue of Microorganisms (GCM) 10K type strain sequencing project: providing services to taxonomists for standard genome sequencing and annotation.</title>
        <authorList>
            <consortium name="The Broad Institute Genomics Platform"/>
            <consortium name="The Broad Institute Genome Sequencing Center for Infectious Disease"/>
            <person name="Wu L."/>
            <person name="Ma J."/>
        </authorList>
    </citation>
    <scope>NUCLEOTIDE SEQUENCE [LARGE SCALE GENOMIC DNA]</scope>
    <source>
        <strain evidence="6">CCM 8903</strain>
    </source>
</reference>
<dbReference type="PANTHER" id="PTHR22604">
    <property type="entry name" value="OXIDOREDUCTASES"/>
    <property type="match status" value="1"/>
</dbReference>
<accession>A0ABW4E575</accession>
<evidence type="ECO:0000256" key="1">
    <source>
        <dbReference type="ARBA" id="ARBA00010928"/>
    </source>
</evidence>
<evidence type="ECO:0000259" key="4">
    <source>
        <dbReference type="Pfam" id="PF22725"/>
    </source>
</evidence>
<dbReference type="Gene3D" id="3.40.50.720">
    <property type="entry name" value="NAD(P)-binding Rossmann-like Domain"/>
    <property type="match status" value="1"/>
</dbReference>
<dbReference type="Gene3D" id="3.30.360.10">
    <property type="entry name" value="Dihydrodipicolinate Reductase, domain 2"/>
    <property type="match status" value="1"/>
</dbReference>
<dbReference type="InterPro" id="IPR055170">
    <property type="entry name" value="GFO_IDH_MocA-like_dom"/>
</dbReference>
<comment type="similarity">
    <text evidence="1">Belongs to the Gfo/Idh/MocA family.</text>
</comment>
<comment type="caution">
    <text evidence="5">The sequence shown here is derived from an EMBL/GenBank/DDBJ whole genome shotgun (WGS) entry which is preliminary data.</text>
</comment>
<gene>
    <name evidence="5" type="ORF">ACFQ5J_00030</name>
</gene>
<evidence type="ECO:0000313" key="6">
    <source>
        <dbReference type="Proteomes" id="UP001597252"/>
    </source>
</evidence>
<dbReference type="Proteomes" id="UP001597252">
    <property type="component" value="Unassembled WGS sequence"/>
</dbReference>
<keyword evidence="6" id="KW-1185">Reference proteome</keyword>
<organism evidence="5 6">
    <name type="scientific">Lacticaseibacillus baoqingensis</name>
    <dbReference type="NCBI Taxonomy" id="2486013"/>
    <lineage>
        <taxon>Bacteria</taxon>
        <taxon>Bacillati</taxon>
        <taxon>Bacillota</taxon>
        <taxon>Bacilli</taxon>
        <taxon>Lactobacillales</taxon>
        <taxon>Lactobacillaceae</taxon>
        <taxon>Lacticaseibacillus</taxon>
    </lineage>
</organism>
<sequence>MPNYKWGIIGLGRIARSFATYFAPSQTLYGVAAHDRQRAEAFAQEFNVPHAYDSYADLFADPAIDIVYVATTHNFHYENILQALNAGKHVLAEKAITLSATQLEALVAVAASKHLILMEAQTIYHMPLYPAIEAAVKEQALGRLKTIQVTFGSHVPYAPKDRLLNPALAGGALLDIGIYALSFARRFMTAPPKLVATQMVKTDTGVDGQSSFLLTNANNEQVTVALNLQAKMPKMGMVAYEEGYFTVDQYPRSQEASLTHPDGLTEHLTAGDESKAMAYEIDDMAQAVATGENPTLQWTREVMTIMSQAREAWGFYYPGEQGPLV</sequence>
<dbReference type="SUPFAM" id="SSF51735">
    <property type="entry name" value="NAD(P)-binding Rossmann-fold domains"/>
    <property type="match status" value="1"/>
</dbReference>
<dbReference type="InterPro" id="IPR000683">
    <property type="entry name" value="Gfo/Idh/MocA-like_OxRdtase_N"/>
</dbReference>
<dbReference type="EMBL" id="JBHTON010000001">
    <property type="protein sequence ID" value="MFD1483636.1"/>
    <property type="molecule type" value="Genomic_DNA"/>
</dbReference>